<feature type="transmembrane region" description="Helical" evidence="5">
    <location>
        <begin position="266"/>
        <end position="290"/>
    </location>
</feature>
<dbReference type="GO" id="GO:0016020">
    <property type="term" value="C:membrane"/>
    <property type="evidence" value="ECO:0007669"/>
    <property type="project" value="UniProtKB-SubCell"/>
</dbReference>
<dbReference type="CDD" id="cd00637">
    <property type="entry name" value="7tm_classA_rhodopsin-like"/>
    <property type="match status" value="1"/>
</dbReference>
<organism evidence="7 8">
    <name type="scientific">Heterodera trifolii</name>
    <dbReference type="NCBI Taxonomy" id="157864"/>
    <lineage>
        <taxon>Eukaryota</taxon>
        <taxon>Metazoa</taxon>
        <taxon>Ecdysozoa</taxon>
        <taxon>Nematoda</taxon>
        <taxon>Chromadorea</taxon>
        <taxon>Rhabditida</taxon>
        <taxon>Tylenchina</taxon>
        <taxon>Tylenchomorpha</taxon>
        <taxon>Tylenchoidea</taxon>
        <taxon>Heteroderidae</taxon>
        <taxon>Heteroderinae</taxon>
        <taxon>Heterodera</taxon>
    </lineage>
</organism>
<dbReference type="EMBL" id="JBICBT010000307">
    <property type="protein sequence ID" value="KAL3117777.1"/>
    <property type="molecule type" value="Genomic_DNA"/>
</dbReference>
<proteinExistence type="predicted"/>
<dbReference type="InterPro" id="IPR017452">
    <property type="entry name" value="GPCR_Rhodpsn_7TM"/>
</dbReference>
<feature type="transmembrane region" description="Helical" evidence="5">
    <location>
        <begin position="199"/>
        <end position="216"/>
    </location>
</feature>
<dbReference type="PROSITE" id="PS50262">
    <property type="entry name" value="G_PROTEIN_RECEP_F1_2"/>
    <property type="match status" value="1"/>
</dbReference>
<evidence type="ECO:0000256" key="4">
    <source>
        <dbReference type="ARBA" id="ARBA00023136"/>
    </source>
</evidence>
<keyword evidence="4 5" id="KW-0472">Membrane</keyword>
<feature type="transmembrane region" description="Helical" evidence="5">
    <location>
        <begin position="144"/>
        <end position="163"/>
    </location>
</feature>
<dbReference type="InterPro" id="IPR019424">
    <property type="entry name" value="7TM_GPCR_Srsx"/>
</dbReference>
<keyword evidence="2 5" id="KW-0812">Transmembrane</keyword>
<evidence type="ECO:0000313" key="7">
    <source>
        <dbReference type="EMBL" id="KAL3117777.1"/>
    </source>
</evidence>
<evidence type="ECO:0000256" key="2">
    <source>
        <dbReference type="ARBA" id="ARBA00022692"/>
    </source>
</evidence>
<name>A0ABD2LSA5_9BILA</name>
<dbReference type="Proteomes" id="UP001620626">
    <property type="component" value="Unassembled WGS sequence"/>
</dbReference>
<evidence type="ECO:0000313" key="8">
    <source>
        <dbReference type="Proteomes" id="UP001620626"/>
    </source>
</evidence>
<dbReference type="PANTHER" id="PTHR23360">
    <property type="entry name" value="G-PROTEIN COUPLED RECEPTORS FAMILY 1 PROFILE DOMAIN-CONTAINING PROTEIN-RELATED"/>
    <property type="match status" value="1"/>
</dbReference>
<feature type="transmembrane region" description="Helical" evidence="5">
    <location>
        <begin position="228"/>
        <end position="246"/>
    </location>
</feature>
<comment type="subcellular location">
    <subcellularLocation>
        <location evidence="1">Membrane</location>
    </subcellularLocation>
</comment>
<feature type="transmembrane region" description="Helical" evidence="5">
    <location>
        <begin position="39"/>
        <end position="57"/>
    </location>
</feature>
<evidence type="ECO:0000256" key="1">
    <source>
        <dbReference type="ARBA" id="ARBA00004370"/>
    </source>
</evidence>
<keyword evidence="3 5" id="KW-1133">Transmembrane helix</keyword>
<reference evidence="7 8" key="1">
    <citation type="submission" date="2024-10" db="EMBL/GenBank/DDBJ databases">
        <authorList>
            <person name="Kim D."/>
        </authorList>
    </citation>
    <scope>NUCLEOTIDE SEQUENCE [LARGE SCALE GENOMIC DNA]</scope>
    <source>
        <strain evidence="7">BH-2024</strain>
    </source>
</reference>
<comment type="caution">
    <text evidence="7">The sequence shown here is derived from an EMBL/GenBank/DDBJ whole genome shotgun (WGS) entry which is preliminary data.</text>
</comment>
<dbReference type="Gene3D" id="1.20.1070.10">
    <property type="entry name" value="Rhodopsin 7-helix transmembrane proteins"/>
    <property type="match status" value="1"/>
</dbReference>
<accession>A0ABD2LSA5</accession>
<gene>
    <name evidence="7" type="ORF">niasHT_009823</name>
</gene>
<evidence type="ECO:0000256" key="3">
    <source>
        <dbReference type="ARBA" id="ARBA00022989"/>
    </source>
</evidence>
<protein>
    <recommendedName>
        <fullName evidence="6">G-protein coupled receptors family 1 profile domain-containing protein</fullName>
    </recommendedName>
</protein>
<feature type="transmembrane region" description="Helical" evidence="5">
    <location>
        <begin position="175"/>
        <end position="193"/>
    </location>
</feature>
<sequence length="349" mass="39082">MSLNAIQPSQQQQLTYVELVHQNGGQHTLAMWLIMGEKCAFSSVGILFNAILVGATVKSKNLRSMCNFLIALDSAFLALYQLNALITLLLPIVGTNFVPIRLCFYLQLLPYFGVLMSTCLVFQIGLERLLNVLFPIWSKNGNSMRFHVILLLLSAISNGYLMWLQYEMVDGNNSMVFCTASSVSSLGGLFYTIAFNRAVILHILLVIIYIAIFMILKFKKENQHFSKSIFRSLLFLVFLETIGWFPTVYLPQFLKFAQFSPITTTYISAGFSTVSSCVTASANAPTLYYFNHLYRAKINALLVSIGIKKSAGNAQQQQHIKPIALNVLARNATIGPVGNRMNFETANWH</sequence>
<evidence type="ECO:0000256" key="5">
    <source>
        <dbReference type="SAM" id="Phobius"/>
    </source>
</evidence>
<feature type="transmembrane region" description="Helical" evidence="5">
    <location>
        <begin position="69"/>
        <end position="90"/>
    </location>
</feature>
<feature type="domain" description="G-protein coupled receptors family 1 profile" evidence="6">
    <location>
        <begin position="48"/>
        <end position="288"/>
    </location>
</feature>
<dbReference type="InterPro" id="IPR000276">
    <property type="entry name" value="GPCR_Rhodpsn"/>
</dbReference>
<feature type="transmembrane region" description="Helical" evidence="5">
    <location>
        <begin position="102"/>
        <end position="124"/>
    </location>
</feature>
<keyword evidence="8" id="KW-1185">Reference proteome</keyword>
<dbReference type="SMART" id="SM01381">
    <property type="entry name" value="7TM_GPCR_Srsx"/>
    <property type="match status" value="1"/>
</dbReference>
<dbReference type="InterPro" id="IPR047130">
    <property type="entry name" value="7TM_GPCR_Srsx_nematod"/>
</dbReference>
<dbReference type="Pfam" id="PF10320">
    <property type="entry name" value="7TM_GPCR_Srsx"/>
    <property type="match status" value="1"/>
</dbReference>
<evidence type="ECO:0000259" key="6">
    <source>
        <dbReference type="PROSITE" id="PS50262"/>
    </source>
</evidence>
<dbReference type="SUPFAM" id="SSF81321">
    <property type="entry name" value="Family A G protein-coupled receptor-like"/>
    <property type="match status" value="1"/>
</dbReference>
<dbReference type="AlphaFoldDB" id="A0ABD2LSA5"/>